<organism evidence="1 2">
    <name type="scientific">Planktosalinus lacus</name>
    <dbReference type="NCBI Taxonomy" id="1526573"/>
    <lineage>
        <taxon>Bacteria</taxon>
        <taxon>Pseudomonadati</taxon>
        <taxon>Bacteroidota</taxon>
        <taxon>Flavobacteriia</taxon>
        <taxon>Flavobacteriales</taxon>
        <taxon>Flavobacteriaceae</taxon>
        <taxon>Planktosalinus</taxon>
    </lineage>
</organism>
<accession>A0A8J2V714</accession>
<dbReference type="InterPro" id="IPR029063">
    <property type="entry name" value="SAM-dependent_MTases_sf"/>
</dbReference>
<keyword evidence="2" id="KW-1185">Reference proteome</keyword>
<dbReference type="RefSeq" id="WP_188439220.1">
    <property type="nucleotide sequence ID" value="NZ_BMGK01000002.1"/>
</dbReference>
<dbReference type="SUPFAM" id="SSF53335">
    <property type="entry name" value="S-adenosyl-L-methionine-dependent methyltransferases"/>
    <property type="match status" value="1"/>
</dbReference>
<name>A0A8J2V714_9FLAO</name>
<dbReference type="Proteomes" id="UP000652231">
    <property type="component" value="Unassembled WGS sequence"/>
</dbReference>
<dbReference type="EMBL" id="BMGK01000002">
    <property type="protein sequence ID" value="GGD84214.1"/>
    <property type="molecule type" value="Genomic_DNA"/>
</dbReference>
<reference evidence="1" key="2">
    <citation type="submission" date="2020-09" db="EMBL/GenBank/DDBJ databases">
        <authorList>
            <person name="Sun Q."/>
            <person name="Zhou Y."/>
        </authorList>
    </citation>
    <scope>NUCLEOTIDE SEQUENCE</scope>
    <source>
        <strain evidence="1">CGMCC 1.12924</strain>
    </source>
</reference>
<evidence type="ECO:0000313" key="1">
    <source>
        <dbReference type="EMBL" id="GGD84214.1"/>
    </source>
</evidence>
<comment type="caution">
    <text evidence="1">The sequence shown here is derived from an EMBL/GenBank/DDBJ whole genome shotgun (WGS) entry which is preliminary data.</text>
</comment>
<protein>
    <submittedName>
        <fullName evidence="1">O-methyltransferase</fullName>
    </submittedName>
</protein>
<dbReference type="CDD" id="cd02440">
    <property type="entry name" value="AdoMet_MTases"/>
    <property type="match status" value="1"/>
</dbReference>
<reference evidence="1" key="1">
    <citation type="journal article" date="2014" name="Int. J. Syst. Evol. Microbiol.">
        <title>Complete genome sequence of Corynebacterium casei LMG S-19264T (=DSM 44701T), isolated from a smear-ripened cheese.</title>
        <authorList>
            <consortium name="US DOE Joint Genome Institute (JGI-PGF)"/>
            <person name="Walter F."/>
            <person name="Albersmeier A."/>
            <person name="Kalinowski J."/>
            <person name="Ruckert C."/>
        </authorList>
    </citation>
    <scope>NUCLEOTIDE SEQUENCE</scope>
    <source>
        <strain evidence="1">CGMCC 1.12924</strain>
    </source>
</reference>
<dbReference type="AlphaFoldDB" id="A0A8J2V714"/>
<gene>
    <name evidence="1" type="ORF">GCM10011312_05270</name>
</gene>
<sequence length="255" mass="29454">MYLILSYIKFYLRSIKLHGVHSPFVFELVTKCFNDTKNYPEYTLLEHYNKELAQSKEILTVKDFGSGSRVFRSNKRKVSAIAKHAGISKKRQQLLFRLTRYFNFKNTLELGTSLGKATCAFALSENNQVVSLEGCPATASFAEKNLKQAGHSNVEVIHETFENFLNKPLEMTPDCIYIDGNHTYKDTIDYFQKLLPVVHNNSLLIFDDIYWSADMQLAWKEIAAHPKVTVAIDTFQWGIVCFREEQKKESFTIRL</sequence>
<evidence type="ECO:0000313" key="2">
    <source>
        <dbReference type="Proteomes" id="UP000652231"/>
    </source>
</evidence>
<dbReference type="Gene3D" id="3.40.50.150">
    <property type="entry name" value="Vaccinia Virus protein VP39"/>
    <property type="match status" value="1"/>
</dbReference>
<dbReference type="Pfam" id="PF13578">
    <property type="entry name" value="Methyltransf_24"/>
    <property type="match status" value="1"/>
</dbReference>
<proteinExistence type="predicted"/>